<gene>
    <name evidence="2" type="ORF">NCTC11179_02157</name>
</gene>
<evidence type="ECO:0000313" key="3">
    <source>
        <dbReference type="Proteomes" id="UP000255024"/>
    </source>
</evidence>
<feature type="domain" description="Helix-turn-helix" evidence="1">
    <location>
        <begin position="35"/>
        <end position="81"/>
    </location>
</feature>
<dbReference type="InterPro" id="IPR041657">
    <property type="entry name" value="HTH_17"/>
</dbReference>
<dbReference type="Pfam" id="PF12728">
    <property type="entry name" value="HTH_17"/>
    <property type="match status" value="1"/>
</dbReference>
<keyword evidence="3" id="KW-1185">Reference proteome</keyword>
<dbReference type="InterPro" id="IPR009061">
    <property type="entry name" value="DNA-bd_dom_put_sf"/>
</dbReference>
<organism evidence="2 3">
    <name type="scientific">Myroides odoratus</name>
    <name type="common">Flavobacterium odoratum</name>
    <dbReference type="NCBI Taxonomy" id="256"/>
    <lineage>
        <taxon>Bacteria</taxon>
        <taxon>Pseudomonadati</taxon>
        <taxon>Bacteroidota</taxon>
        <taxon>Flavobacteriia</taxon>
        <taxon>Flavobacteriales</taxon>
        <taxon>Flavobacteriaceae</taxon>
        <taxon>Myroides</taxon>
    </lineage>
</organism>
<sequence>MDGKIILDGISAAGLIAAITEVVKSELGKSEPEELMTREEAAEFLNVNLSTLSKWTTEGRLIGYGIAGRRYYKKSEIMSALEVMKF</sequence>
<dbReference type="Proteomes" id="UP000255024">
    <property type="component" value="Unassembled WGS sequence"/>
</dbReference>
<dbReference type="AlphaFoldDB" id="A0A378RNL1"/>
<evidence type="ECO:0000313" key="2">
    <source>
        <dbReference type="EMBL" id="STZ28606.1"/>
    </source>
</evidence>
<dbReference type="RefSeq" id="WP_115091519.1">
    <property type="nucleotide sequence ID" value="NZ_CP068107.1"/>
</dbReference>
<accession>A0A378RNL1</accession>
<proteinExistence type="predicted"/>
<evidence type="ECO:0000259" key="1">
    <source>
        <dbReference type="Pfam" id="PF12728"/>
    </source>
</evidence>
<name>A0A378RNL1_MYROD</name>
<dbReference type="EMBL" id="UGQL01000001">
    <property type="protein sequence ID" value="STZ28606.1"/>
    <property type="molecule type" value="Genomic_DNA"/>
</dbReference>
<protein>
    <submittedName>
        <fullName evidence="2">DNA binding domain, excisionase family</fullName>
    </submittedName>
</protein>
<reference evidence="2 3" key="1">
    <citation type="submission" date="2018-06" db="EMBL/GenBank/DDBJ databases">
        <authorList>
            <consortium name="Pathogen Informatics"/>
            <person name="Doyle S."/>
        </authorList>
    </citation>
    <scope>NUCLEOTIDE SEQUENCE [LARGE SCALE GENOMIC DNA]</scope>
    <source>
        <strain evidence="2 3">NCTC11179</strain>
    </source>
</reference>
<dbReference type="SUPFAM" id="SSF46955">
    <property type="entry name" value="Putative DNA-binding domain"/>
    <property type="match status" value="1"/>
</dbReference>